<keyword evidence="2" id="KW-1185">Reference proteome</keyword>
<evidence type="ECO:0000313" key="2">
    <source>
        <dbReference type="Proteomes" id="UP001145114"/>
    </source>
</evidence>
<dbReference type="EMBL" id="JAMZIH010005567">
    <property type="protein sequence ID" value="KAJ1674967.1"/>
    <property type="molecule type" value="Genomic_DNA"/>
</dbReference>
<dbReference type="Proteomes" id="UP001145114">
    <property type="component" value="Unassembled WGS sequence"/>
</dbReference>
<protein>
    <submittedName>
        <fullName evidence="1">Uncharacterized protein</fullName>
    </submittedName>
</protein>
<reference evidence="1" key="1">
    <citation type="submission" date="2022-06" db="EMBL/GenBank/DDBJ databases">
        <title>Phylogenomic reconstructions and comparative analyses of Kickxellomycotina fungi.</title>
        <authorList>
            <person name="Reynolds N.K."/>
            <person name="Stajich J.E."/>
            <person name="Barry K."/>
            <person name="Grigoriev I.V."/>
            <person name="Crous P."/>
            <person name="Smith M.E."/>
        </authorList>
    </citation>
    <scope>NUCLEOTIDE SEQUENCE</scope>
    <source>
        <strain evidence="1">RSA 2271</strain>
    </source>
</reference>
<evidence type="ECO:0000313" key="1">
    <source>
        <dbReference type="EMBL" id="KAJ1674967.1"/>
    </source>
</evidence>
<comment type="caution">
    <text evidence="1">The sequence shown here is derived from an EMBL/GenBank/DDBJ whole genome shotgun (WGS) entry which is preliminary data.</text>
</comment>
<organism evidence="1 2">
    <name type="scientific">Spiromyces aspiralis</name>
    <dbReference type="NCBI Taxonomy" id="68401"/>
    <lineage>
        <taxon>Eukaryota</taxon>
        <taxon>Fungi</taxon>
        <taxon>Fungi incertae sedis</taxon>
        <taxon>Zoopagomycota</taxon>
        <taxon>Kickxellomycotina</taxon>
        <taxon>Kickxellomycetes</taxon>
        <taxon>Kickxellales</taxon>
        <taxon>Kickxellaceae</taxon>
        <taxon>Spiromyces</taxon>
    </lineage>
</organism>
<gene>
    <name evidence="1" type="ORF">EV182_002201</name>
</gene>
<sequence>ELRKQLLIEREEAKRSLQTDMEDLAAKNHKLVKKNQELQDYSQDIEAELIRFKTMYAQSEGERDVLTKKLDTLRKALSQ</sequence>
<accession>A0ACC1HIC0</accession>
<feature type="non-terminal residue" evidence="1">
    <location>
        <position position="1"/>
    </location>
</feature>
<name>A0ACC1HIC0_9FUNG</name>
<proteinExistence type="predicted"/>